<dbReference type="SUPFAM" id="SSF47384">
    <property type="entry name" value="Homodimeric domain of signal transducing histidine kinase"/>
    <property type="match status" value="1"/>
</dbReference>
<evidence type="ECO:0000256" key="7">
    <source>
        <dbReference type="ARBA" id="ARBA00022741"/>
    </source>
</evidence>
<keyword evidence="5 13" id="KW-0597">Phosphoprotein</keyword>
<dbReference type="SMART" id="SM00387">
    <property type="entry name" value="HATPase_c"/>
    <property type="match status" value="1"/>
</dbReference>
<keyword evidence="10" id="KW-0902">Two-component regulatory system</keyword>
<dbReference type="SUPFAM" id="SSF55874">
    <property type="entry name" value="ATPase domain of HSP90 chaperone/DNA topoisomerase II/histidine kinase"/>
    <property type="match status" value="1"/>
</dbReference>
<dbReference type="KEGG" id="cate:C2869_02485"/>
<dbReference type="EC" id="2.7.13.3" evidence="3"/>
<dbReference type="InterPro" id="IPR003661">
    <property type="entry name" value="HisK_dim/P_dom"/>
</dbReference>
<dbReference type="InterPro" id="IPR036890">
    <property type="entry name" value="HATPase_C_sf"/>
</dbReference>
<keyword evidence="6" id="KW-0812">Transmembrane</keyword>
<organism evidence="19 20">
    <name type="scientific">Saccharobesus litoralis</name>
    <dbReference type="NCBI Taxonomy" id="2172099"/>
    <lineage>
        <taxon>Bacteria</taxon>
        <taxon>Pseudomonadati</taxon>
        <taxon>Pseudomonadota</taxon>
        <taxon>Gammaproteobacteria</taxon>
        <taxon>Alteromonadales</taxon>
        <taxon>Alteromonadaceae</taxon>
        <taxon>Saccharobesus</taxon>
    </lineage>
</organism>
<dbReference type="Pfam" id="PF00072">
    <property type="entry name" value="Response_reg"/>
    <property type="match status" value="2"/>
</dbReference>
<feature type="compositionally biased region" description="Polar residues" evidence="15">
    <location>
        <begin position="596"/>
        <end position="626"/>
    </location>
</feature>
<dbReference type="OrthoDB" id="9810730at2"/>
<dbReference type="AlphaFoldDB" id="A0A2S0VME9"/>
<evidence type="ECO:0000256" key="9">
    <source>
        <dbReference type="ARBA" id="ARBA00022989"/>
    </source>
</evidence>
<dbReference type="CDD" id="cd16922">
    <property type="entry name" value="HATPase_EvgS-ArcB-TorS-like"/>
    <property type="match status" value="1"/>
</dbReference>
<evidence type="ECO:0000256" key="5">
    <source>
        <dbReference type="ARBA" id="ARBA00022553"/>
    </source>
</evidence>
<evidence type="ECO:0000256" key="4">
    <source>
        <dbReference type="ARBA" id="ARBA00022475"/>
    </source>
</evidence>
<evidence type="ECO:0000259" key="18">
    <source>
        <dbReference type="PROSITE" id="PS50894"/>
    </source>
</evidence>
<dbReference type="InterPro" id="IPR036641">
    <property type="entry name" value="HPT_dom_sf"/>
</dbReference>
<evidence type="ECO:0000256" key="12">
    <source>
        <dbReference type="PROSITE-ProRule" id="PRU00110"/>
    </source>
</evidence>
<dbReference type="SMART" id="SM00388">
    <property type="entry name" value="HisKA"/>
    <property type="match status" value="1"/>
</dbReference>
<dbReference type="InterPro" id="IPR004358">
    <property type="entry name" value="Sig_transdc_His_kin-like_C"/>
</dbReference>
<dbReference type="Gene3D" id="1.10.287.130">
    <property type="match status" value="1"/>
</dbReference>
<evidence type="ECO:0000259" key="16">
    <source>
        <dbReference type="PROSITE" id="PS50109"/>
    </source>
</evidence>
<dbReference type="CDD" id="cd17546">
    <property type="entry name" value="REC_hyHK_CKI1_RcsC-like"/>
    <property type="match status" value="1"/>
</dbReference>
<dbReference type="Gene3D" id="1.20.120.160">
    <property type="entry name" value="HPT domain"/>
    <property type="match status" value="1"/>
</dbReference>
<dbReference type="Pfam" id="PF00512">
    <property type="entry name" value="HisKA"/>
    <property type="match status" value="1"/>
</dbReference>
<reference evidence="19 20" key="1">
    <citation type="submission" date="2018-01" db="EMBL/GenBank/DDBJ databases">
        <title>Genome sequence of a Cantenovulum-like bacteria.</title>
        <authorList>
            <person name="Tan W.R."/>
            <person name="Lau N.-S."/>
            <person name="Go F."/>
            <person name="Amirul A.-A.A."/>
        </authorList>
    </citation>
    <scope>NUCLEOTIDE SEQUENCE [LARGE SCALE GENOMIC DNA]</scope>
    <source>
        <strain evidence="19 20">CCB-QB4</strain>
    </source>
</reference>
<keyword evidence="11" id="KW-0472">Membrane</keyword>
<dbReference type="PANTHER" id="PTHR45339">
    <property type="entry name" value="HYBRID SIGNAL TRANSDUCTION HISTIDINE KINASE J"/>
    <property type="match status" value="1"/>
</dbReference>
<dbReference type="InterPro" id="IPR008207">
    <property type="entry name" value="Sig_transdc_His_kin_Hpt_dom"/>
</dbReference>
<dbReference type="CDD" id="cd17569">
    <property type="entry name" value="REC_HupR-like"/>
    <property type="match status" value="1"/>
</dbReference>
<evidence type="ECO:0000256" key="2">
    <source>
        <dbReference type="ARBA" id="ARBA00004651"/>
    </source>
</evidence>
<dbReference type="RefSeq" id="WP_108601452.1">
    <property type="nucleotide sequence ID" value="NZ_CP026604.1"/>
</dbReference>
<dbReference type="SMART" id="SM00448">
    <property type="entry name" value="REC"/>
    <property type="match status" value="2"/>
</dbReference>
<evidence type="ECO:0000256" key="8">
    <source>
        <dbReference type="ARBA" id="ARBA00022840"/>
    </source>
</evidence>
<evidence type="ECO:0000256" key="6">
    <source>
        <dbReference type="ARBA" id="ARBA00022692"/>
    </source>
</evidence>
<dbReference type="GO" id="GO:0005886">
    <property type="term" value="C:plasma membrane"/>
    <property type="evidence" value="ECO:0007669"/>
    <property type="project" value="UniProtKB-SubCell"/>
</dbReference>
<comment type="subcellular location">
    <subcellularLocation>
        <location evidence="2">Cell membrane</location>
        <topology evidence="2">Multi-pass membrane protein</topology>
    </subcellularLocation>
</comment>
<evidence type="ECO:0000256" key="3">
    <source>
        <dbReference type="ARBA" id="ARBA00012438"/>
    </source>
</evidence>
<feature type="modified residue" description="4-aspartylphosphate" evidence="13">
    <location>
        <position position="502"/>
    </location>
</feature>
<keyword evidence="4" id="KW-1003">Cell membrane</keyword>
<dbReference type="PROSITE" id="PS50894">
    <property type="entry name" value="HPT"/>
    <property type="match status" value="1"/>
</dbReference>
<evidence type="ECO:0000256" key="14">
    <source>
        <dbReference type="SAM" id="Coils"/>
    </source>
</evidence>
<feature type="domain" description="Response regulatory" evidence="17">
    <location>
        <begin position="14"/>
        <end position="129"/>
    </location>
</feature>
<dbReference type="PROSITE" id="PS50110">
    <property type="entry name" value="RESPONSE_REGULATORY"/>
    <property type="match status" value="2"/>
</dbReference>
<evidence type="ECO:0000259" key="17">
    <source>
        <dbReference type="PROSITE" id="PS50110"/>
    </source>
</evidence>
<accession>A0A2S0VME9</accession>
<feature type="domain" description="HPt" evidence="18">
    <location>
        <begin position="645"/>
        <end position="742"/>
    </location>
</feature>
<evidence type="ECO:0000256" key="11">
    <source>
        <dbReference type="ARBA" id="ARBA00023136"/>
    </source>
</evidence>
<feature type="domain" description="Histidine kinase" evidence="16">
    <location>
        <begin position="207"/>
        <end position="425"/>
    </location>
</feature>
<comment type="catalytic activity">
    <reaction evidence="1">
        <text>ATP + protein L-histidine = ADP + protein N-phospho-L-histidine.</text>
        <dbReference type="EC" id="2.7.13.3"/>
    </reaction>
</comment>
<dbReference type="Pfam" id="PF01627">
    <property type="entry name" value="Hpt"/>
    <property type="match status" value="1"/>
</dbReference>
<feature type="domain" description="Response regulatory" evidence="17">
    <location>
        <begin position="453"/>
        <end position="570"/>
    </location>
</feature>
<dbReference type="GO" id="GO:0005524">
    <property type="term" value="F:ATP binding"/>
    <property type="evidence" value="ECO:0007669"/>
    <property type="project" value="UniProtKB-KW"/>
</dbReference>
<feature type="region of interest" description="Disordered" evidence="15">
    <location>
        <begin position="578"/>
        <end position="627"/>
    </location>
</feature>
<feature type="modified residue" description="4-aspartylphosphate" evidence="13">
    <location>
        <position position="63"/>
    </location>
</feature>
<dbReference type="Gene3D" id="3.30.565.10">
    <property type="entry name" value="Histidine kinase-like ATPase, C-terminal domain"/>
    <property type="match status" value="1"/>
</dbReference>
<feature type="coiled-coil region" evidence="14">
    <location>
        <begin position="118"/>
        <end position="200"/>
    </location>
</feature>
<dbReference type="PROSITE" id="PS50109">
    <property type="entry name" value="HIS_KIN"/>
    <property type="match status" value="1"/>
</dbReference>
<sequence length="743" mass="83458">MTIMRQLLSIEKINLLLVDDEVEVLKALRRVFRNKKYQVFTAESGADGLDILEQYPIDVVISDVRMPKMSGADFLTQVYQRWPQTKRLVLTGHADIEDTLRLVNDCDLFRYFHKPWHKDDIKNAVEQAAEQKRLTEENQQLQAITQEQNQKLITLNEQLDQHLQTRTEQLNVTTERLNDELKVEQELRQARIAADKANEAKSRFLATMSHEIRSPLNSIIVMNNLLMESGLDEEQQQHAKLAHQAGQLLLSLVNDILDFSKIESGELSLDPQWFNMAALAKSTADILSTQAELKNIRLNCNIDSNVQGLFKGDQVRIKQILINVLSNAVKFTEHGYVALNVFREEPTDNLVLQIEDSGIGIDADQQDRIFNEFVQVEDNANRRFGGTGLGLSIVKRLVMKMGGAIKLLSTPNLGSTFIITLPLDYKAITHSPKVAQPIDPTIKQDTARWRGVDLLLVEDSPANVAVIQALLKKYAFKIDVAHDGEQAINKAQSKQYQAILMDLSMPKMDGIAATEWLRANDNINQHTPIIAMTANAFVEDKIRCFQAGMNDYLSKPINIDAFLASLTKWLADAVANDEQSQITPNAARSVKKSDNTHSQSHSNTESNNADATSVSKNNSTQSSKQTPPVKLIDQQVIDGLIRDIGLDTVPTILNIYQTETTDRLQKMLEALANNDWSTLSAEAHALKSSSGSFGLCQLQQNARYIELAKTDEERRHASHLVRELAPLYQTSVSALQSYLQQCQ</sequence>
<feature type="modified residue" description="Phosphohistidine" evidence="12">
    <location>
        <position position="684"/>
    </location>
</feature>
<dbReference type="SUPFAM" id="SSF52172">
    <property type="entry name" value="CheY-like"/>
    <property type="match status" value="2"/>
</dbReference>
<proteinExistence type="predicted"/>
<dbReference type="SUPFAM" id="SSF47226">
    <property type="entry name" value="Histidine-containing phosphotransfer domain, HPT domain"/>
    <property type="match status" value="1"/>
</dbReference>
<dbReference type="InterPro" id="IPR036097">
    <property type="entry name" value="HisK_dim/P_sf"/>
</dbReference>
<dbReference type="PANTHER" id="PTHR45339:SF1">
    <property type="entry name" value="HYBRID SIGNAL TRANSDUCTION HISTIDINE KINASE J"/>
    <property type="match status" value="1"/>
</dbReference>
<dbReference type="CDD" id="cd00082">
    <property type="entry name" value="HisKA"/>
    <property type="match status" value="1"/>
</dbReference>
<dbReference type="InterPro" id="IPR011006">
    <property type="entry name" value="CheY-like_superfamily"/>
</dbReference>
<dbReference type="EMBL" id="CP026604">
    <property type="protein sequence ID" value="AWB65375.1"/>
    <property type="molecule type" value="Genomic_DNA"/>
</dbReference>
<evidence type="ECO:0000256" key="1">
    <source>
        <dbReference type="ARBA" id="ARBA00000085"/>
    </source>
</evidence>
<keyword evidence="8" id="KW-0067">ATP-binding</keyword>
<keyword evidence="7" id="KW-0547">Nucleotide-binding</keyword>
<evidence type="ECO:0000256" key="10">
    <source>
        <dbReference type="ARBA" id="ARBA00023012"/>
    </source>
</evidence>
<evidence type="ECO:0000313" key="19">
    <source>
        <dbReference type="EMBL" id="AWB65375.1"/>
    </source>
</evidence>
<gene>
    <name evidence="19" type="ORF">C2869_02485</name>
</gene>
<dbReference type="Gene3D" id="3.40.50.2300">
    <property type="match status" value="2"/>
</dbReference>
<dbReference type="FunFam" id="3.30.565.10:FF:000010">
    <property type="entry name" value="Sensor histidine kinase RcsC"/>
    <property type="match status" value="1"/>
</dbReference>
<evidence type="ECO:0000313" key="20">
    <source>
        <dbReference type="Proteomes" id="UP000244441"/>
    </source>
</evidence>
<protein>
    <recommendedName>
        <fullName evidence="3">histidine kinase</fullName>
        <ecNumber evidence="3">2.7.13.3</ecNumber>
    </recommendedName>
</protein>
<dbReference type="InterPro" id="IPR003594">
    <property type="entry name" value="HATPase_dom"/>
</dbReference>
<dbReference type="InterPro" id="IPR005467">
    <property type="entry name" value="His_kinase_dom"/>
</dbReference>
<evidence type="ECO:0000256" key="15">
    <source>
        <dbReference type="SAM" id="MobiDB-lite"/>
    </source>
</evidence>
<keyword evidence="9" id="KW-1133">Transmembrane helix</keyword>
<evidence type="ECO:0000256" key="13">
    <source>
        <dbReference type="PROSITE-ProRule" id="PRU00169"/>
    </source>
</evidence>
<keyword evidence="14" id="KW-0175">Coiled coil</keyword>
<keyword evidence="20" id="KW-1185">Reference proteome</keyword>
<name>A0A2S0VME9_9ALTE</name>
<dbReference type="InterPro" id="IPR001789">
    <property type="entry name" value="Sig_transdc_resp-reg_receiver"/>
</dbReference>
<dbReference type="Proteomes" id="UP000244441">
    <property type="component" value="Chromosome"/>
</dbReference>
<dbReference type="PRINTS" id="PR00344">
    <property type="entry name" value="BCTRLSENSOR"/>
</dbReference>
<dbReference type="Pfam" id="PF02518">
    <property type="entry name" value="HATPase_c"/>
    <property type="match status" value="1"/>
</dbReference>
<dbReference type="GO" id="GO:0000155">
    <property type="term" value="F:phosphorelay sensor kinase activity"/>
    <property type="evidence" value="ECO:0007669"/>
    <property type="project" value="InterPro"/>
</dbReference>